<feature type="domain" description="Exopolyphosphatase C-terminal" evidence="6">
    <location>
        <begin position="316"/>
        <end position="500"/>
    </location>
</feature>
<evidence type="ECO:0000259" key="5">
    <source>
        <dbReference type="Pfam" id="PF02541"/>
    </source>
</evidence>
<evidence type="ECO:0000259" key="6">
    <source>
        <dbReference type="Pfam" id="PF21697"/>
    </source>
</evidence>
<evidence type="ECO:0000256" key="1">
    <source>
        <dbReference type="ARBA" id="ARBA00007125"/>
    </source>
</evidence>
<dbReference type="Gene3D" id="1.10.3210.10">
    <property type="entry name" value="Hypothetical protein af1432"/>
    <property type="match status" value="1"/>
</dbReference>
<dbReference type="EMBL" id="PKQI01000002">
    <property type="protein sequence ID" value="NNV20618.1"/>
    <property type="molecule type" value="Genomic_DNA"/>
</dbReference>
<gene>
    <name evidence="7" type="primary">ppx</name>
    <name evidence="8" type="ORF">CEV34_2602</name>
    <name evidence="7" type="ORF">EHE22_09290</name>
</gene>
<dbReference type="AlphaFoldDB" id="A0A1A9FK60"/>
<evidence type="ECO:0000313" key="7">
    <source>
        <dbReference type="EMBL" id="NNV20618.1"/>
    </source>
</evidence>
<dbReference type="SUPFAM" id="SSF109604">
    <property type="entry name" value="HD-domain/PDEase-like"/>
    <property type="match status" value="1"/>
</dbReference>
<dbReference type="SUPFAM" id="SSF53067">
    <property type="entry name" value="Actin-like ATPase domain"/>
    <property type="match status" value="2"/>
</dbReference>
<dbReference type="Gene3D" id="3.30.420.150">
    <property type="entry name" value="Exopolyphosphatase. Domain 2"/>
    <property type="match status" value="1"/>
</dbReference>
<dbReference type="Pfam" id="PF21697">
    <property type="entry name" value="Ppx_C"/>
    <property type="match status" value="1"/>
</dbReference>
<dbReference type="EMBL" id="NNRM01000021">
    <property type="protein sequence ID" value="OYR25899.1"/>
    <property type="molecule type" value="Genomic_DNA"/>
</dbReference>
<dbReference type="PANTHER" id="PTHR30005:SF0">
    <property type="entry name" value="RETROGRADE REGULATION PROTEIN 2"/>
    <property type="match status" value="1"/>
</dbReference>
<dbReference type="GO" id="GO:0006793">
    <property type="term" value="P:phosphorus metabolic process"/>
    <property type="evidence" value="ECO:0007669"/>
    <property type="project" value="InterPro"/>
</dbReference>
<dbReference type="GO" id="GO:0004309">
    <property type="term" value="F:exopolyphosphatase activity"/>
    <property type="evidence" value="ECO:0007669"/>
    <property type="project" value="UniProtKB-EC"/>
</dbReference>
<dbReference type="InterPro" id="IPR003695">
    <property type="entry name" value="Ppx_GppA_N"/>
</dbReference>
<dbReference type="InterPro" id="IPR043129">
    <property type="entry name" value="ATPase_NBD"/>
</dbReference>
<evidence type="ECO:0000313" key="10">
    <source>
        <dbReference type="Proteomes" id="UP000526233"/>
    </source>
</evidence>
<keyword evidence="3 7" id="KW-0378">Hydrolase</keyword>
<dbReference type="STRING" id="419475.A8A54_03260"/>
<dbReference type="Proteomes" id="UP000216188">
    <property type="component" value="Unassembled WGS sequence"/>
</dbReference>
<feature type="domain" description="Ppx/GppA phosphatase N-terminal" evidence="5">
    <location>
        <begin position="37"/>
        <end position="308"/>
    </location>
</feature>
<dbReference type="RefSeq" id="WP_007874427.1">
    <property type="nucleotide sequence ID" value="NZ_CAXURC020000001.1"/>
</dbReference>
<protein>
    <recommendedName>
        <fullName evidence="2">exopolyphosphatase</fullName>
        <ecNumber evidence="2">3.6.1.11</ecNumber>
    </recommendedName>
</protein>
<dbReference type="InterPro" id="IPR048951">
    <property type="entry name" value="Ppx_C"/>
</dbReference>
<comment type="similarity">
    <text evidence="1">Belongs to the GppA/Ppx family.</text>
</comment>
<sequence length="513" mass="56180">MSPAVAQGRLKGLKPVAVIDIGSNSIRVVVYEGIVRSPTVLFNEKLLCGLGKGLAKTGKLNEKSVDIALRALKRFRVLAEQAGAISIHALATAAAREAKNGPDFISQAEAILGRHIEVLSGKEEAYYSALGIISGFYKPQGVTGDLGGGSLELVGVNDHEVGEGITLPLGGLRLQDMSNEQLPEAAKITRTELARATLLEEHQGEVFYAVGGTWRNLAKLHMTAKHYPLHVMHGYEMDPVEAKSFLTRVARGNIDTMRGIEAVSKNRRQLLAYGATVLLETIRRMKPSKIVFSALGVREGYLYSLLPKNEQRLDPLLSSAEELAILRSRSPRHARELATWTTLSLPVLGFDETEDESRYRQAACLVADISWRAHPDYRGSQALNIIAHGSFGGIDHPGRSFMALANYYRHEGLVEDEIAPEILQLASPRLRERAKLLGALLRVIYLLSASMPGVIPRLYWREEDNGIALVVPGDIADLISDRPEGRLQQLSKLTGKNLFFAIGDSAIDANEHH</sequence>
<dbReference type="Proteomes" id="UP000526233">
    <property type="component" value="Unassembled WGS sequence"/>
</dbReference>
<dbReference type="Pfam" id="PF02541">
    <property type="entry name" value="Ppx-GppA"/>
    <property type="match status" value="1"/>
</dbReference>
<proteinExistence type="inferred from homology"/>
<name>A0A1A9FK60_9HYPH</name>
<keyword evidence="9" id="KW-1185">Reference proteome</keyword>
<evidence type="ECO:0000256" key="3">
    <source>
        <dbReference type="ARBA" id="ARBA00022801"/>
    </source>
</evidence>
<dbReference type="InterPro" id="IPR022371">
    <property type="entry name" value="Exopolyphosphatase"/>
</dbReference>
<organism evidence="7 10">
    <name type="scientific">Brucella pseudogrignonensis</name>
    <dbReference type="NCBI Taxonomy" id="419475"/>
    <lineage>
        <taxon>Bacteria</taxon>
        <taxon>Pseudomonadati</taxon>
        <taxon>Pseudomonadota</taxon>
        <taxon>Alphaproteobacteria</taxon>
        <taxon>Hyphomicrobiales</taxon>
        <taxon>Brucellaceae</taxon>
        <taxon>Brucella/Ochrobactrum group</taxon>
        <taxon>Brucella</taxon>
    </lineage>
</organism>
<dbReference type="EC" id="3.6.1.11" evidence="2"/>
<evidence type="ECO:0000256" key="2">
    <source>
        <dbReference type="ARBA" id="ARBA00012451"/>
    </source>
</evidence>
<reference evidence="7 10" key="2">
    <citation type="submission" date="2018-11" db="EMBL/GenBank/DDBJ databases">
        <title>Genome sequencing and analysis.</title>
        <authorList>
            <person name="Huang Y.-T."/>
        </authorList>
    </citation>
    <scope>NUCLEOTIDE SEQUENCE [LARGE SCALE GENOMIC DNA]</scope>
    <source>
        <strain evidence="7 10">SHIN</strain>
    </source>
</reference>
<reference evidence="8 9" key="1">
    <citation type="submission" date="2017-07" db="EMBL/GenBank/DDBJ databases">
        <title>Phylogenetic study on the rhizospheric bacterium Ochrobactrum sp. A44.</title>
        <authorList>
            <person name="Krzyzanowska D.M."/>
            <person name="Ossowicki A."/>
            <person name="Rajewska M."/>
            <person name="Maciag T."/>
            <person name="Kaczynski Z."/>
            <person name="Czerwicka M."/>
            <person name="Jafra S."/>
        </authorList>
    </citation>
    <scope>NUCLEOTIDE SEQUENCE [LARGE SCALE GENOMIC DNA]</scope>
    <source>
        <strain evidence="8 9">CCUG 30717</strain>
    </source>
</reference>
<evidence type="ECO:0000313" key="9">
    <source>
        <dbReference type="Proteomes" id="UP000216188"/>
    </source>
</evidence>
<evidence type="ECO:0000313" key="8">
    <source>
        <dbReference type="EMBL" id="OYR25899.1"/>
    </source>
</evidence>
<dbReference type="OrthoDB" id="3698573at2"/>
<accession>A0A1A9FK60</accession>
<evidence type="ECO:0000256" key="4">
    <source>
        <dbReference type="ARBA" id="ARBA00047607"/>
    </source>
</evidence>
<dbReference type="InterPro" id="IPR050273">
    <property type="entry name" value="GppA/Ppx_hydrolase"/>
</dbReference>
<dbReference type="NCBIfam" id="TIGR03706">
    <property type="entry name" value="exo_poly_only"/>
    <property type="match status" value="1"/>
</dbReference>
<comment type="caution">
    <text evidence="7">The sequence shown here is derived from an EMBL/GenBank/DDBJ whole genome shotgun (WGS) entry which is preliminary data.</text>
</comment>
<comment type="catalytic activity">
    <reaction evidence="4">
        <text>[phosphate](n) + H2O = [phosphate](n-1) + phosphate + H(+)</text>
        <dbReference type="Rhea" id="RHEA:21528"/>
        <dbReference type="Rhea" id="RHEA-COMP:9859"/>
        <dbReference type="Rhea" id="RHEA-COMP:14279"/>
        <dbReference type="ChEBI" id="CHEBI:15377"/>
        <dbReference type="ChEBI" id="CHEBI:15378"/>
        <dbReference type="ChEBI" id="CHEBI:16838"/>
        <dbReference type="ChEBI" id="CHEBI:43474"/>
        <dbReference type="EC" id="3.6.1.11"/>
    </reaction>
</comment>
<dbReference type="Gene3D" id="3.30.420.40">
    <property type="match status" value="1"/>
</dbReference>
<dbReference type="KEGG" id="ops:A8A54_03260"/>
<dbReference type="CDD" id="cd24052">
    <property type="entry name" value="ASKHA_NBD_HpPPX-GppA-like"/>
    <property type="match status" value="1"/>
</dbReference>
<dbReference type="PANTHER" id="PTHR30005">
    <property type="entry name" value="EXOPOLYPHOSPHATASE"/>
    <property type="match status" value="1"/>
</dbReference>